<feature type="transmembrane region" description="Helical" evidence="5">
    <location>
        <begin position="205"/>
        <end position="222"/>
    </location>
</feature>
<gene>
    <name evidence="7" type="ORF">BAU08_19740</name>
</gene>
<evidence type="ECO:0000256" key="1">
    <source>
        <dbReference type="ARBA" id="ARBA00004141"/>
    </source>
</evidence>
<proteinExistence type="predicted"/>
<evidence type="ECO:0000313" key="8">
    <source>
        <dbReference type="Proteomes" id="UP000092213"/>
    </source>
</evidence>
<evidence type="ECO:0000313" key="7">
    <source>
        <dbReference type="EMBL" id="ANN73282.1"/>
    </source>
</evidence>
<dbReference type="InterPro" id="IPR006153">
    <property type="entry name" value="Cation/H_exchanger_TM"/>
</dbReference>
<dbReference type="EMBL" id="CP016171">
    <property type="protein sequence ID" value="ANN73282.1"/>
    <property type="molecule type" value="Genomic_DNA"/>
</dbReference>
<keyword evidence="4 5" id="KW-0472">Membrane</keyword>
<name>A0A193FZV1_9BORD</name>
<feature type="transmembrane region" description="Helical" evidence="5">
    <location>
        <begin position="146"/>
        <end position="170"/>
    </location>
</feature>
<dbReference type="PANTHER" id="PTHR46157:SF4">
    <property type="entry name" value="K(+) EFFLUX ANTIPORTER 3, CHLOROPLASTIC"/>
    <property type="match status" value="1"/>
</dbReference>
<evidence type="ECO:0000256" key="2">
    <source>
        <dbReference type="ARBA" id="ARBA00022692"/>
    </source>
</evidence>
<evidence type="ECO:0000259" key="6">
    <source>
        <dbReference type="Pfam" id="PF00999"/>
    </source>
</evidence>
<feature type="domain" description="Cation/H+ exchanger transmembrane" evidence="6">
    <location>
        <begin position="9"/>
        <end position="367"/>
    </location>
</feature>
<feature type="transmembrane region" description="Helical" evidence="5">
    <location>
        <begin position="81"/>
        <end position="104"/>
    </location>
</feature>
<dbReference type="GO" id="GO:1902600">
    <property type="term" value="P:proton transmembrane transport"/>
    <property type="evidence" value="ECO:0007669"/>
    <property type="project" value="InterPro"/>
</dbReference>
<feature type="transmembrane region" description="Helical" evidence="5">
    <location>
        <begin position="48"/>
        <end position="69"/>
    </location>
</feature>
<reference evidence="7 8" key="1">
    <citation type="submission" date="2016-06" db="EMBL/GenBank/DDBJ databases">
        <title>Complete genome sequences of Bordetella bronchialis and Bordetella flabilis.</title>
        <authorList>
            <person name="LiPuma J.J."/>
            <person name="Spilker T."/>
        </authorList>
    </citation>
    <scope>NUCLEOTIDE SEQUENCE [LARGE SCALE GENOMIC DNA]</scope>
    <source>
        <strain evidence="7 8">AU17976</strain>
    </source>
</reference>
<feature type="transmembrane region" description="Helical" evidence="5">
    <location>
        <begin position="350"/>
        <end position="369"/>
    </location>
</feature>
<evidence type="ECO:0000256" key="3">
    <source>
        <dbReference type="ARBA" id="ARBA00022989"/>
    </source>
</evidence>
<keyword evidence="2 5" id="KW-0812">Transmembrane</keyword>
<dbReference type="STRING" id="463025.BAU08_19740"/>
<sequence length="385" mass="40928">MDLVVILLLSAVICVPLTQLLGLGTIPGYLLAGILIGPSGLRLVTDVPAITGISQWGVVMMLFVIGLELAPSRLWGMRREVFGIGILQMVSCAGVLAALMGLGLRHLIDMSWTGAIVCGTALALSSTAVAMRLLDERQLTRTPMGRTALGVLLLQDMAAIPILIALGIIGGGGTRAPSFVSSLVAVAVVLVCYRLRVISWAERAQLKELFTAATLLVVIGSAQLFDHAGLSAGLGGFLVGVLLAKSKYRELMETSIEPFKGLLLGLFFLGVGMSADLDVVREHWRFVTFSVTALLLVKGAILYGIARMAGLPSYHRLPFAMALAQGGEFGFALFNEAWDNGLLSAAHRDLISVVVAISMAVVPVLIKLVERMQPRRGEGYTPWAP</sequence>
<dbReference type="PANTHER" id="PTHR46157">
    <property type="entry name" value="K(+) EFFLUX ANTIPORTER 3, CHLOROPLASTIC"/>
    <property type="match status" value="1"/>
</dbReference>
<protein>
    <submittedName>
        <fullName evidence="7">Transporter</fullName>
    </submittedName>
</protein>
<dbReference type="GO" id="GO:0005886">
    <property type="term" value="C:plasma membrane"/>
    <property type="evidence" value="ECO:0007669"/>
    <property type="project" value="TreeGrafter"/>
</dbReference>
<evidence type="ECO:0000256" key="4">
    <source>
        <dbReference type="ARBA" id="ARBA00023136"/>
    </source>
</evidence>
<feature type="transmembrane region" description="Helical" evidence="5">
    <location>
        <begin position="283"/>
        <end position="305"/>
    </location>
</feature>
<organism evidence="7 8">
    <name type="scientific">Bordetella bronchialis</name>
    <dbReference type="NCBI Taxonomy" id="463025"/>
    <lineage>
        <taxon>Bacteria</taxon>
        <taxon>Pseudomonadati</taxon>
        <taxon>Pseudomonadota</taxon>
        <taxon>Betaproteobacteria</taxon>
        <taxon>Burkholderiales</taxon>
        <taxon>Alcaligenaceae</taxon>
        <taxon>Bordetella</taxon>
    </lineage>
</organism>
<dbReference type="Proteomes" id="UP000092213">
    <property type="component" value="Chromosome"/>
</dbReference>
<feature type="transmembrane region" description="Helical" evidence="5">
    <location>
        <begin position="110"/>
        <end position="134"/>
    </location>
</feature>
<feature type="transmembrane region" description="Helical" evidence="5">
    <location>
        <begin position="258"/>
        <end position="277"/>
    </location>
</feature>
<dbReference type="GO" id="GO:0015297">
    <property type="term" value="F:antiporter activity"/>
    <property type="evidence" value="ECO:0007669"/>
    <property type="project" value="InterPro"/>
</dbReference>
<dbReference type="AlphaFoldDB" id="A0A193FZV1"/>
<dbReference type="InterPro" id="IPR038770">
    <property type="entry name" value="Na+/solute_symporter_sf"/>
</dbReference>
<feature type="transmembrane region" description="Helical" evidence="5">
    <location>
        <begin position="176"/>
        <end position="193"/>
    </location>
</feature>
<evidence type="ECO:0000256" key="5">
    <source>
        <dbReference type="SAM" id="Phobius"/>
    </source>
</evidence>
<keyword evidence="3 5" id="KW-1133">Transmembrane helix</keyword>
<comment type="subcellular location">
    <subcellularLocation>
        <location evidence="1">Membrane</location>
        <topology evidence="1">Multi-pass membrane protein</topology>
    </subcellularLocation>
</comment>
<dbReference type="RefSeq" id="WP_066671214.1">
    <property type="nucleotide sequence ID" value="NZ_CP016171.1"/>
</dbReference>
<dbReference type="Gene3D" id="1.20.1530.20">
    <property type="match status" value="1"/>
</dbReference>
<dbReference type="Pfam" id="PF00999">
    <property type="entry name" value="Na_H_Exchanger"/>
    <property type="match status" value="1"/>
</dbReference>
<accession>A0A193FZV1</accession>